<evidence type="ECO:0000313" key="3">
    <source>
        <dbReference type="EMBL" id="TVO66239.1"/>
    </source>
</evidence>
<organism evidence="3 4">
    <name type="scientific">Spiribacter aquaticus</name>
    <dbReference type="NCBI Taxonomy" id="1935996"/>
    <lineage>
        <taxon>Bacteria</taxon>
        <taxon>Pseudomonadati</taxon>
        <taxon>Pseudomonadota</taxon>
        <taxon>Gammaproteobacteria</taxon>
        <taxon>Chromatiales</taxon>
        <taxon>Ectothiorhodospiraceae</taxon>
        <taxon>Spiribacter</taxon>
    </lineage>
</organism>
<keyword evidence="2 3" id="KW-0418">Kinase</keyword>
<dbReference type="RefSeq" id="WP_144346818.1">
    <property type="nucleotide sequence ID" value="NZ_VMKP01000001.1"/>
</dbReference>
<comment type="similarity">
    <text evidence="1 2">Belongs to the fructosamine kinase family.</text>
</comment>
<dbReference type="Gene3D" id="3.90.1200.10">
    <property type="match status" value="1"/>
</dbReference>
<dbReference type="Proteomes" id="UP000316688">
    <property type="component" value="Unassembled WGS sequence"/>
</dbReference>
<keyword evidence="2" id="KW-0808">Transferase</keyword>
<sequence length="294" mass="32653">MNDDCWARIEQAIAEASGHAPAPMRRTPVGGGDINAAYRLEGPTARWFVKLNRADRLWMFEAEAAGLAAIAEAAEGPRVPRPLTTGVAGNRSYAVMEWIDLRPRGDAAALGHALANMHAVTANQYGWDRDNTIGDTHQVNPWERDWVAFYREHRLRFQLDLARRNGFGGRLQDRGEALAERLGAFFSDYTPLPSLLHGDLWSGNVAFDGSGAPVLYDPAVYFGDRESDLAMSELFGRLPAAAYSAYETVWPLDAGYPVRRELYQLYHTLNHANLFGGPYAREAEGMIDRLLVAM</sequence>
<evidence type="ECO:0000256" key="2">
    <source>
        <dbReference type="PIRNR" id="PIRNR006221"/>
    </source>
</evidence>
<dbReference type="PIRSF" id="PIRSF006221">
    <property type="entry name" value="Ketosamine-3-kinase"/>
    <property type="match status" value="1"/>
</dbReference>
<proteinExistence type="inferred from homology"/>
<dbReference type="Pfam" id="PF03881">
    <property type="entry name" value="Fructosamin_kin"/>
    <property type="match status" value="1"/>
</dbReference>
<name>A0A557RM33_9GAMM</name>
<gene>
    <name evidence="3" type="ORF">FPL11_00625</name>
</gene>
<dbReference type="SUPFAM" id="SSF56112">
    <property type="entry name" value="Protein kinase-like (PK-like)"/>
    <property type="match status" value="1"/>
</dbReference>
<dbReference type="GO" id="GO:0016301">
    <property type="term" value="F:kinase activity"/>
    <property type="evidence" value="ECO:0007669"/>
    <property type="project" value="UniProtKB-UniRule"/>
</dbReference>
<reference evidence="3 4" key="1">
    <citation type="submission" date="2019-07" db="EMBL/GenBank/DDBJ databases">
        <title>Reclasification of Spiribacter aquaticus.</title>
        <authorList>
            <person name="Leon M.J."/>
            <person name="Sanchez-Porro C."/>
            <person name="Ventosa A."/>
        </authorList>
    </citation>
    <scope>NUCLEOTIDE SEQUENCE [LARGE SCALE GENOMIC DNA]</scope>
    <source>
        <strain evidence="3 4">SP30</strain>
    </source>
</reference>
<comment type="caution">
    <text evidence="3">The sequence shown here is derived from an EMBL/GenBank/DDBJ whole genome shotgun (WGS) entry which is preliminary data.</text>
</comment>
<dbReference type="PANTHER" id="PTHR12149:SF8">
    <property type="entry name" value="PROTEIN-RIBULOSAMINE 3-KINASE"/>
    <property type="match status" value="1"/>
</dbReference>
<dbReference type="InterPro" id="IPR016477">
    <property type="entry name" value="Fructo-/Ketosamine-3-kinase"/>
</dbReference>
<evidence type="ECO:0000313" key="4">
    <source>
        <dbReference type="Proteomes" id="UP000316688"/>
    </source>
</evidence>
<dbReference type="PANTHER" id="PTHR12149">
    <property type="entry name" value="FRUCTOSAMINE 3 KINASE-RELATED PROTEIN"/>
    <property type="match status" value="1"/>
</dbReference>
<evidence type="ECO:0000256" key="1">
    <source>
        <dbReference type="ARBA" id="ARBA00009460"/>
    </source>
</evidence>
<keyword evidence="4" id="KW-1185">Reference proteome</keyword>
<dbReference type="AlphaFoldDB" id="A0A557RM33"/>
<dbReference type="InterPro" id="IPR011009">
    <property type="entry name" value="Kinase-like_dom_sf"/>
</dbReference>
<dbReference type="EMBL" id="VMKP01000001">
    <property type="protein sequence ID" value="TVO66239.1"/>
    <property type="molecule type" value="Genomic_DNA"/>
</dbReference>
<accession>A0A557RM33</accession>
<dbReference type="Gene3D" id="3.30.200.20">
    <property type="entry name" value="Phosphorylase Kinase, domain 1"/>
    <property type="match status" value="1"/>
</dbReference>
<protein>
    <submittedName>
        <fullName evidence="3">Fructosamine kinase family protein</fullName>
    </submittedName>
</protein>